<keyword evidence="3" id="KW-0560">Oxidoreductase</keyword>
<dbReference type="PANTHER" id="PTHR42760:SF135">
    <property type="entry name" value="BLL7886 PROTEIN"/>
    <property type="match status" value="1"/>
</dbReference>
<dbReference type="EMBL" id="JACIEE010000004">
    <property type="protein sequence ID" value="MBB3976817.1"/>
    <property type="molecule type" value="Genomic_DNA"/>
</dbReference>
<evidence type="ECO:0000313" key="3">
    <source>
        <dbReference type="EMBL" id="MBB3976817.1"/>
    </source>
</evidence>
<feature type="domain" description="Ketoreductase" evidence="2">
    <location>
        <begin position="10"/>
        <end position="192"/>
    </location>
</feature>
<dbReference type="FunFam" id="3.40.50.720:FF:000084">
    <property type="entry name" value="Short-chain dehydrogenase reductase"/>
    <property type="match status" value="1"/>
</dbReference>
<dbReference type="CDD" id="cd05233">
    <property type="entry name" value="SDR_c"/>
    <property type="match status" value="1"/>
</dbReference>
<dbReference type="Pfam" id="PF13561">
    <property type="entry name" value="adh_short_C2"/>
    <property type="match status" value="1"/>
</dbReference>
<dbReference type="InterPro" id="IPR057326">
    <property type="entry name" value="KR_dom"/>
</dbReference>
<organism evidence="3 4">
    <name type="scientific">Mycoplana azooxidifex</name>
    <dbReference type="NCBI Taxonomy" id="1636188"/>
    <lineage>
        <taxon>Bacteria</taxon>
        <taxon>Pseudomonadati</taxon>
        <taxon>Pseudomonadota</taxon>
        <taxon>Alphaproteobacteria</taxon>
        <taxon>Hyphomicrobiales</taxon>
        <taxon>Rhizobiaceae</taxon>
        <taxon>Mycoplana</taxon>
    </lineage>
</organism>
<evidence type="ECO:0000313" key="4">
    <source>
        <dbReference type="Proteomes" id="UP000574761"/>
    </source>
</evidence>
<dbReference type="Gene3D" id="3.40.50.720">
    <property type="entry name" value="NAD(P)-binding Rossmann-like Domain"/>
    <property type="match status" value="1"/>
</dbReference>
<evidence type="ECO:0000259" key="2">
    <source>
        <dbReference type="SMART" id="SM00822"/>
    </source>
</evidence>
<comment type="similarity">
    <text evidence="1">Belongs to the short-chain dehydrogenases/reductases (SDR) family.</text>
</comment>
<comment type="caution">
    <text evidence="3">The sequence shown here is derived from an EMBL/GenBank/DDBJ whole genome shotgun (WGS) entry which is preliminary data.</text>
</comment>
<dbReference type="PRINTS" id="PR00080">
    <property type="entry name" value="SDRFAMILY"/>
</dbReference>
<dbReference type="PROSITE" id="PS00061">
    <property type="entry name" value="ADH_SHORT"/>
    <property type="match status" value="1"/>
</dbReference>
<dbReference type="RefSeq" id="WP_183802993.1">
    <property type="nucleotide sequence ID" value="NZ_JACIEE010000004.1"/>
</dbReference>
<accession>A0A7W6GJ21</accession>
<dbReference type="AlphaFoldDB" id="A0A7W6GJ21"/>
<dbReference type="InterPro" id="IPR036291">
    <property type="entry name" value="NAD(P)-bd_dom_sf"/>
</dbReference>
<dbReference type="GO" id="GO:0030497">
    <property type="term" value="P:fatty acid elongation"/>
    <property type="evidence" value="ECO:0007669"/>
    <property type="project" value="TreeGrafter"/>
</dbReference>
<protein>
    <submittedName>
        <fullName evidence="3">3-oxoacyl-[acyl-carrier protein] reductase</fullName>
        <ecNumber evidence="3">1.1.1.100</ecNumber>
    </submittedName>
</protein>
<dbReference type="GO" id="GO:0004316">
    <property type="term" value="F:3-oxoacyl-[acyl-carrier-protein] reductase (NADPH) activity"/>
    <property type="evidence" value="ECO:0007669"/>
    <property type="project" value="UniProtKB-EC"/>
</dbReference>
<gene>
    <name evidence="3" type="ORF">GGQ64_002017</name>
</gene>
<proteinExistence type="inferred from homology"/>
<dbReference type="InterPro" id="IPR020904">
    <property type="entry name" value="Sc_DH/Rdtase_CS"/>
</dbReference>
<name>A0A7W6GJ21_9HYPH</name>
<dbReference type="EC" id="1.1.1.100" evidence="3"/>
<sequence length="256" mass="27132">MFHPALFKGVNVVVTGAGRGIGLEVARQFLDCGAHVLLHGGRTPPDSMPDFLTEAIEEARAHVVYADFLAPQGVAEVVRRADNLFEGVHVLVNNAGTMVGRFPAGELTDEQYETVVRLNQTSVMEVTRGMLPALRRAGTAAIVNTVSISALTGGSPGSAIYSATKAFVSTYSKALARELAPDGIRVNCVSPGTIATDFHERYSTPEKLEATRKSIPLQRLGTAQDCAPAYLFLASDALSGYVTGQVLEVNGGQLIC</sequence>
<dbReference type="SMART" id="SM00822">
    <property type="entry name" value="PKS_KR"/>
    <property type="match status" value="1"/>
</dbReference>
<dbReference type="InterPro" id="IPR002347">
    <property type="entry name" value="SDR_fam"/>
</dbReference>
<keyword evidence="4" id="KW-1185">Reference proteome</keyword>
<dbReference type="SUPFAM" id="SSF51735">
    <property type="entry name" value="NAD(P)-binding Rossmann-fold domains"/>
    <property type="match status" value="1"/>
</dbReference>
<dbReference type="Proteomes" id="UP000574761">
    <property type="component" value="Unassembled WGS sequence"/>
</dbReference>
<dbReference type="PRINTS" id="PR00081">
    <property type="entry name" value="GDHRDH"/>
</dbReference>
<dbReference type="PANTHER" id="PTHR42760">
    <property type="entry name" value="SHORT-CHAIN DEHYDROGENASES/REDUCTASES FAMILY MEMBER"/>
    <property type="match status" value="1"/>
</dbReference>
<evidence type="ECO:0000256" key="1">
    <source>
        <dbReference type="ARBA" id="ARBA00006484"/>
    </source>
</evidence>
<reference evidence="3 4" key="1">
    <citation type="submission" date="2020-08" db="EMBL/GenBank/DDBJ databases">
        <title>Genomic Encyclopedia of Type Strains, Phase IV (KMG-IV): sequencing the most valuable type-strain genomes for metagenomic binning, comparative biology and taxonomic classification.</title>
        <authorList>
            <person name="Goeker M."/>
        </authorList>
    </citation>
    <scope>NUCLEOTIDE SEQUENCE [LARGE SCALE GENOMIC DNA]</scope>
    <source>
        <strain evidence="3 4">DSM 100211</strain>
    </source>
</reference>